<accession>A0AAD4EMU7</accession>
<sequence length="118" mass="13286">MGLRSLFKKYIIRSNWQNPQFAFLSACHTTVGDKKRPDESIHLAEAMQFCGFRSVIGSMWSVDNEVACEVISALYRKLIGDSKKLDCTGAAVVLHKAVRLLHKKIPLEQQIVFVHIGV</sequence>
<dbReference type="AlphaFoldDB" id="A0AAD4EMU7"/>
<dbReference type="Pfam" id="PF12770">
    <property type="entry name" value="CHAT"/>
    <property type="match status" value="1"/>
</dbReference>
<protein>
    <recommendedName>
        <fullName evidence="1">CHAT domain-containing protein</fullName>
    </recommendedName>
</protein>
<reference evidence="2" key="1">
    <citation type="journal article" date="2020" name="New Phytol.">
        <title>Comparative genomics reveals dynamic genome evolution in host specialist ectomycorrhizal fungi.</title>
        <authorList>
            <person name="Lofgren L.A."/>
            <person name="Nguyen N.H."/>
            <person name="Vilgalys R."/>
            <person name="Ruytinx J."/>
            <person name="Liao H.L."/>
            <person name="Branco S."/>
            <person name="Kuo A."/>
            <person name="LaButti K."/>
            <person name="Lipzen A."/>
            <person name="Andreopoulos W."/>
            <person name="Pangilinan J."/>
            <person name="Riley R."/>
            <person name="Hundley H."/>
            <person name="Na H."/>
            <person name="Barry K."/>
            <person name="Grigoriev I.V."/>
            <person name="Stajich J.E."/>
            <person name="Kennedy P.G."/>
        </authorList>
    </citation>
    <scope>NUCLEOTIDE SEQUENCE</scope>
    <source>
        <strain evidence="2">FC203</strain>
    </source>
</reference>
<proteinExistence type="predicted"/>
<dbReference type="InterPro" id="IPR024983">
    <property type="entry name" value="CHAT_dom"/>
</dbReference>
<gene>
    <name evidence="2" type="ORF">F5891DRAFT_938073</name>
</gene>
<dbReference type="PROSITE" id="PS51257">
    <property type="entry name" value="PROKAR_LIPOPROTEIN"/>
    <property type="match status" value="1"/>
</dbReference>
<organism evidence="2 3">
    <name type="scientific">Suillus fuscotomentosus</name>
    <dbReference type="NCBI Taxonomy" id="1912939"/>
    <lineage>
        <taxon>Eukaryota</taxon>
        <taxon>Fungi</taxon>
        <taxon>Dikarya</taxon>
        <taxon>Basidiomycota</taxon>
        <taxon>Agaricomycotina</taxon>
        <taxon>Agaricomycetes</taxon>
        <taxon>Agaricomycetidae</taxon>
        <taxon>Boletales</taxon>
        <taxon>Suillineae</taxon>
        <taxon>Suillaceae</taxon>
        <taxon>Suillus</taxon>
    </lineage>
</organism>
<feature type="domain" description="CHAT" evidence="1">
    <location>
        <begin position="12"/>
        <end position="83"/>
    </location>
</feature>
<keyword evidence="3" id="KW-1185">Reference proteome</keyword>
<dbReference type="RefSeq" id="XP_041234516.1">
    <property type="nucleotide sequence ID" value="XM_041374148.1"/>
</dbReference>
<evidence type="ECO:0000313" key="2">
    <source>
        <dbReference type="EMBL" id="KAG1908941.1"/>
    </source>
</evidence>
<comment type="caution">
    <text evidence="2">The sequence shown here is derived from an EMBL/GenBank/DDBJ whole genome shotgun (WGS) entry which is preliminary data.</text>
</comment>
<evidence type="ECO:0000313" key="3">
    <source>
        <dbReference type="Proteomes" id="UP001195769"/>
    </source>
</evidence>
<name>A0AAD4EMU7_9AGAM</name>
<evidence type="ECO:0000259" key="1">
    <source>
        <dbReference type="Pfam" id="PF12770"/>
    </source>
</evidence>
<dbReference type="GeneID" id="64668446"/>
<dbReference type="Proteomes" id="UP001195769">
    <property type="component" value="Unassembled WGS sequence"/>
</dbReference>
<dbReference type="EMBL" id="JABBWK010000001">
    <property type="protein sequence ID" value="KAG1908941.1"/>
    <property type="molecule type" value="Genomic_DNA"/>
</dbReference>